<reference evidence="4 5" key="1">
    <citation type="submission" date="2013-10" db="EMBL/GenBank/DDBJ databases">
        <authorList>
            <person name="Wang G."/>
            <person name="Zhuang W."/>
        </authorList>
    </citation>
    <scope>NUCLEOTIDE SEQUENCE [LARGE SCALE GENOMIC DNA]</scope>
    <source>
        <strain evidence="4 5">DSM 20118</strain>
    </source>
</reference>
<dbReference type="EMBL" id="AXNT01000029">
    <property type="protein sequence ID" value="KGM02958.1"/>
    <property type="molecule type" value="Genomic_DNA"/>
</dbReference>
<dbReference type="Pfam" id="PF02517">
    <property type="entry name" value="Rce1-like"/>
    <property type="match status" value="1"/>
</dbReference>
<evidence type="ECO:0000256" key="2">
    <source>
        <dbReference type="SAM" id="Phobius"/>
    </source>
</evidence>
<sequence length="285" mass="29232">MTPLDTLQALDAPAVTVAVLAAVALALVVSEPVLGRREHRAFLAELARDTAPAAQESVRVRLYRRWSRQGWAYAVGAVLLVVALPGVGLADLGLAAPDLDGLPGSDGGSLSGSTLAGFLVGVTLAVVASLLLVRFVARRSDRTPVAGAAAVEPMLPRTPRGRRGWSGLALAAGVTEEVTFRGLLILAIALLAPGAERTTVLVAAAVLFGVAHWYQGPVGILATGAVGFVLGGLYLSTGSLLVPMVLHTLVDLRVLLLPVPRSSAEPEAATGADRPARPHDAPVAS</sequence>
<proteinExistence type="predicted"/>
<comment type="caution">
    <text evidence="4">The sequence shown here is derived from an EMBL/GenBank/DDBJ whole genome shotgun (WGS) entry which is preliminary data.</text>
</comment>
<gene>
    <name evidence="4" type="ORF">Q760_10360</name>
</gene>
<accession>A0A0A0B9Z1</accession>
<keyword evidence="2" id="KW-1133">Transmembrane helix</keyword>
<dbReference type="AlphaFoldDB" id="A0A0A0B9Z1"/>
<feature type="transmembrane region" description="Helical" evidence="2">
    <location>
        <begin position="12"/>
        <end position="30"/>
    </location>
</feature>
<feature type="compositionally biased region" description="Basic and acidic residues" evidence="1">
    <location>
        <begin position="274"/>
        <end position="285"/>
    </location>
</feature>
<dbReference type="InterPro" id="IPR003675">
    <property type="entry name" value="Rce1/LyrA-like_dom"/>
</dbReference>
<keyword evidence="5" id="KW-1185">Reference proteome</keyword>
<name>A0A0A0B9Z1_9CELL</name>
<organism evidence="4 5">
    <name type="scientific">Cellulomonas cellasea DSM 20118</name>
    <dbReference type="NCBI Taxonomy" id="1408250"/>
    <lineage>
        <taxon>Bacteria</taxon>
        <taxon>Bacillati</taxon>
        <taxon>Actinomycetota</taxon>
        <taxon>Actinomycetes</taxon>
        <taxon>Micrococcales</taxon>
        <taxon>Cellulomonadaceae</taxon>
        <taxon>Cellulomonas</taxon>
    </lineage>
</organism>
<feature type="region of interest" description="Disordered" evidence="1">
    <location>
        <begin position="264"/>
        <end position="285"/>
    </location>
</feature>
<dbReference type="STRING" id="1408250.Q760_10360"/>
<feature type="transmembrane region" description="Helical" evidence="2">
    <location>
        <begin position="110"/>
        <end position="133"/>
    </location>
</feature>
<keyword evidence="2" id="KW-0472">Membrane</keyword>
<protein>
    <recommendedName>
        <fullName evidence="3">CAAX prenyl protease 2/Lysostaphin resistance protein A-like domain-containing protein</fullName>
    </recommendedName>
</protein>
<feature type="transmembrane region" description="Helical" evidence="2">
    <location>
        <begin position="221"/>
        <end position="246"/>
    </location>
</feature>
<dbReference type="GO" id="GO:0004175">
    <property type="term" value="F:endopeptidase activity"/>
    <property type="evidence" value="ECO:0007669"/>
    <property type="project" value="UniProtKB-ARBA"/>
</dbReference>
<dbReference type="GO" id="GO:0080120">
    <property type="term" value="P:CAAX-box protein maturation"/>
    <property type="evidence" value="ECO:0007669"/>
    <property type="project" value="UniProtKB-ARBA"/>
</dbReference>
<dbReference type="OrthoDB" id="2357478at2"/>
<feature type="domain" description="CAAX prenyl protease 2/Lysostaphin resistance protein A-like" evidence="3">
    <location>
        <begin position="168"/>
        <end position="252"/>
    </location>
</feature>
<feature type="transmembrane region" description="Helical" evidence="2">
    <location>
        <begin position="71"/>
        <end position="90"/>
    </location>
</feature>
<evidence type="ECO:0000256" key="1">
    <source>
        <dbReference type="SAM" id="MobiDB-lite"/>
    </source>
</evidence>
<evidence type="ECO:0000313" key="5">
    <source>
        <dbReference type="Proteomes" id="UP000029833"/>
    </source>
</evidence>
<evidence type="ECO:0000259" key="3">
    <source>
        <dbReference type="Pfam" id="PF02517"/>
    </source>
</evidence>
<evidence type="ECO:0000313" key="4">
    <source>
        <dbReference type="EMBL" id="KGM02958.1"/>
    </source>
</evidence>
<keyword evidence="2" id="KW-0812">Transmembrane</keyword>
<dbReference type="RefSeq" id="WP_052103773.1">
    <property type="nucleotide sequence ID" value="NZ_AXNT01000029.1"/>
</dbReference>
<dbReference type="Proteomes" id="UP000029833">
    <property type="component" value="Unassembled WGS sequence"/>
</dbReference>